<evidence type="ECO:0000313" key="4">
    <source>
        <dbReference type="Proteomes" id="UP001295423"/>
    </source>
</evidence>
<organism evidence="3 4">
    <name type="scientific">Cylindrotheca closterium</name>
    <dbReference type="NCBI Taxonomy" id="2856"/>
    <lineage>
        <taxon>Eukaryota</taxon>
        <taxon>Sar</taxon>
        <taxon>Stramenopiles</taxon>
        <taxon>Ochrophyta</taxon>
        <taxon>Bacillariophyta</taxon>
        <taxon>Bacillariophyceae</taxon>
        <taxon>Bacillariophycidae</taxon>
        <taxon>Bacillariales</taxon>
        <taxon>Bacillariaceae</taxon>
        <taxon>Cylindrotheca</taxon>
    </lineage>
</organism>
<dbReference type="EMBL" id="CAKOGP040001958">
    <property type="protein sequence ID" value="CAJ1957951.1"/>
    <property type="molecule type" value="Genomic_DNA"/>
</dbReference>
<feature type="signal peptide" evidence="2">
    <location>
        <begin position="1"/>
        <end position="22"/>
    </location>
</feature>
<dbReference type="AlphaFoldDB" id="A0AAD2JJY6"/>
<evidence type="ECO:0000256" key="1">
    <source>
        <dbReference type="SAM" id="MobiDB-lite"/>
    </source>
</evidence>
<gene>
    <name evidence="3" type="ORF">CYCCA115_LOCUS16958</name>
</gene>
<reference evidence="3" key="1">
    <citation type="submission" date="2023-08" db="EMBL/GenBank/DDBJ databases">
        <authorList>
            <person name="Audoor S."/>
            <person name="Bilcke G."/>
        </authorList>
    </citation>
    <scope>NUCLEOTIDE SEQUENCE</scope>
</reference>
<keyword evidence="4" id="KW-1185">Reference proteome</keyword>
<proteinExistence type="predicted"/>
<evidence type="ECO:0000313" key="3">
    <source>
        <dbReference type="EMBL" id="CAJ1957951.1"/>
    </source>
</evidence>
<keyword evidence="2" id="KW-0732">Signal</keyword>
<sequence length="288" mass="30986">MKNQRLLLINISLLLLLIDSNAFNPQNLNDRQSSNAANTAKNAQAGQYPSSSTFRTEKLLSSEPVEATPITRRRWTQDFLIGGGLAALLGGSTTIAEPASAACLPGDLSKECIGVYKVPIDDGILPFVGTPEKLKLYAPDLNYIPPIKAPINAKRALELLDTQQLAAEDIQQVVMSGKLEEAGIKVLGLLPVVQSSGKFLVDKIEYGLLTPNSTTIDDLKISKLKSDLDLALGMWGECDMVIGQGLRGQLGVTTVAQLQILSSIKDAIVAYDDFLVNARLLSKEAKIV</sequence>
<feature type="compositionally biased region" description="Polar residues" evidence="1">
    <location>
        <begin position="29"/>
        <end position="54"/>
    </location>
</feature>
<name>A0AAD2JJY6_9STRA</name>
<protein>
    <submittedName>
        <fullName evidence="3">Uncharacterized protein</fullName>
    </submittedName>
</protein>
<accession>A0AAD2JJY6</accession>
<feature type="chain" id="PRO_5042121765" evidence="2">
    <location>
        <begin position="23"/>
        <end position="288"/>
    </location>
</feature>
<dbReference type="Proteomes" id="UP001295423">
    <property type="component" value="Unassembled WGS sequence"/>
</dbReference>
<comment type="caution">
    <text evidence="3">The sequence shown here is derived from an EMBL/GenBank/DDBJ whole genome shotgun (WGS) entry which is preliminary data.</text>
</comment>
<feature type="region of interest" description="Disordered" evidence="1">
    <location>
        <begin position="29"/>
        <end position="57"/>
    </location>
</feature>
<evidence type="ECO:0000256" key="2">
    <source>
        <dbReference type="SAM" id="SignalP"/>
    </source>
</evidence>